<gene>
    <name evidence="1" type="ORF">PAN31117_05076</name>
</gene>
<name>A0A5E5AMT7_9BURK</name>
<evidence type="ECO:0000313" key="2">
    <source>
        <dbReference type="Proteomes" id="UP000383122"/>
    </source>
</evidence>
<protein>
    <submittedName>
        <fullName evidence="1">Uncharacterized protein</fullName>
    </submittedName>
</protein>
<organism evidence="1 2">
    <name type="scientific">Pandoraea anapnoica</name>
    <dbReference type="NCBI Taxonomy" id="2508301"/>
    <lineage>
        <taxon>Bacteria</taxon>
        <taxon>Pseudomonadati</taxon>
        <taxon>Pseudomonadota</taxon>
        <taxon>Betaproteobacteria</taxon>
        <taxon>Burkholderiales</taxon>
        <taxon>Burkholderiaceae</taxon>
        <taxon>Pandoraea</taxon>
    </lineage>
</organism>
<reference evidence="1 2" key="1">
    <citation type="submission" date="2019-08" db="EMBL/GenBank/DDBJ databases">
        <authorList>
            <person name="Peeters C."/>
        </authorList>
    </citation>
    <scope>NUCLEOTIDE SEQUENCE [LARGE SCALE GENOMIC DNA]</scope>
    <source>
        <strain evidence="1 2">LMG 31117</strain>
    </source>
</reference>
<dbReference type="AlphaFoldDB" id="A0A5E5AMT7"/>
<dbReference type="RefSeq" id="WP_150740599.1">
    <property type="nucleotide sequence ID" value="NZ_CABPSP010000020.1"/>
</dbReference>
<keyword evidence="2" id="KW-1185">Reference proteome</keyword>
<sequence>MALLIGTAAHADQTVAFAGLAYAGDAAQIDARYPVTRSLDASLRESGNPAGKTIIAELKAHPPQNFAMQYAGMASLNGSDQALATALVITNETISDERFGDMHKVLVGLRAQALVFDFRAMKIVRAYPLAATYLDVMDHVPTKQESRDRVLRLLLGDTGKPGLFSRYAEVMSKAALPDSGSKYLQVAHVGIPDAALAHLPSALQAPGAAQAWLADMMSEAMLNKSQVPMLPYSAGYAIGNAMAMRFSDGDIFNLKLPAPDYSVDIDLKGFKRVDYGSSSAGSSYIYATYSHIKLAELMSGTTYLDADFKNGEVKNVPVTQSQVDDLPAYAESARGLFDKLASALAGDNSDWLSAAASGEHIKNQIDNTRGVLKSCK</sequence>
<evidence type="ECO:0000313" key="1">
    <source>
        <dbReference type="EMBL" id="VVE75081.1"/>
    </source>
</evidence>
<proteinExistence type="predicted"/>
<dbReference type="EMBL" id="CABPSP010000020">
    <property type="protein sequence ID" value="VVE75081.1"/>
    <property type="molecule type" value="Genomic_DNA"/>
</dbReference>
<dbReference type="OrthoDB" id="5441924at2"/>
<dbReference type="Proteomes" id="UP000383122">
    <property type="component" value="Unassembled WGS sequence"/>
</dbReference>
<accession>A0A5E5AMT7</accession>